<dbReference type="InterPro" id="IPR003790">
    <property type="entry name" value="GHL10"/>
</dbReference>
<dbReference type="PANTHER" id="PTHR43405:SF1">
    <property type="entry name" value="GLYCOSYL HYDROLASE DIGH"/>
    <property type="match status" value="1"/>
</dbReference>
<dbReference type="SUPFAM" id="SSF51445">
    <property type="entry name" value="(Trans)glycosidases"/>
    <property type="match status" value="1"/>
</dbReference>
<reference evidence="3 4" key="1">
    <citation type="submission" date="2016-10" db="EMBL/GenBank/DDBJ databases">
        <authorList>
            <person name="Varghese N."/>
            <person name="Submissions S."/>
        </authorList>
    </citation>
    <scope>NUCLEOTIDE SEQUENCE [LARGE SCALE GENOMIC DNA]</scope>
    <source>
        <strain evidence="3 4">DSM 25353</strain>
    </source>
</reference>
<dbReference type="AlphaFoldDB" id="A0A8X8IAZ6"/>
<evidence type="ECO:0000313" key="3">
    <source>
        <dbReference type="EMBL" id="SDW59792.1"/>
    </source>
</evidence>
<dbReference type="InterPro" id="IPR052177">
    <property type="entry name" value="Divisome_Glycosyl_Hydrolase"/>
</dbReference>
<dbReference type="Proteomes" id="UP000198711">
    <property type="component" value="Unassembled WGS sequence"/>
</dbReference>
<organism evidence="3 4">
    <name type="scientific">Hydrobacter penzbergensis</name>
    <dbReference type="NCBI Taxonomy" id="1235997"/>
    <lineage>
        <taxon>Bacteria</taxon>
        <taxon>Pseudomonadati</taxon>
        <taxon>Bacteroidota</taxon>
        <taxon>Chitinophagia</taxon>
        <taxon>Chitinophagales</taxon>
        <taxon>Chitinophagaceae</taxon>
        <taxon>Hydrobacter</taxon>
    </lineage>
</organism>
<keyword evidence="1" id="KW-0732">Signal</keyword>
<gene>
    <name evidence="3" type="ORF">SAMN05444410_10461</name>
</gene>
<proteinExistence type="predicted"/>
<dbReference type="InterPro" id="IPR017853">
    <property type="entry name" value="GH"/>
</dbReference>
<sequence length="492" mass="56702">MKKFLAFCLMVVAGLKPGIAQYSPNYEFRGVWVASVSNIDWPSKKTLSVAEQKEEFIRLVEMHKRNGMNALIVQVRPAADALYPSAYEPWSEFLTGKQGQAPVPFYDPLDFMISETHKRGMEFHAWLNPYRAVFNMRNSSIASNHLTKTHPEWFLVYGDKKYFNPGLPQVRQHTVKVVEDLVKRYDIDGIHLDDYFYPYRIAGKEFPDAKEYKRYGNGLSKDEWRRSNCDSIIYDLFTAIRAIKPKLRFGISPFGIWRNKSQDPMGSDTKGGQTNYDDLYADILLWLEKGWIDYVAPQLYWERGHKLADYDVLLEWWNDHAYGKDLYIGHGIYRAGSNAAWRDPNELPEQIRELRTYPTTRGSIYFNSKVFESNPNGWSDSLRNHYYRYPALVPAMPWVDNTVPIQPLVEKLEGNKIKLVYKGEEKIKAFAILVLQPGAEPQFINTQLVQVIPASKTATVDLGSLPDIATGKKIYAITVNPNNNVSQLTEIR</sequence>
<dbReference type="PANTHER" id="PTHR43405">
    <property type="entry name" value="GLYCOSYL HYDROLASE DIGH"/>
    <property type="match status" value="1"/>
</dbReference>
<dbReference type="EMBL" id="FNNO01000004">
    <property type="protein sequence ID" value="SDW59792.1"/>
    <property type="molecule type" value="Genomic_DNA"/>
</dbReference>
<accession>A0A8X8IAZ6</accession>
<protein>
    <submittedName>
        <fullName evidence="3">Uncharacterized lipoprotein YddW, UPF0748 family</fullName>
    </submittedName>
</protein>
<keyword evidence="4" id="KW-1185">Reference proteome</keyword>
<feature type="domain" description="Glycosyl hydrolase-like 10" evidence="2">
    <location>
        <begin position="27"/>
        <end position="335"/>
    </location>
</feature>
<name>A0A8X8IAZ6_9BACT</name>
<dbReference type="RefSeq" id="WP_092723028.1">
    <property type="nucleotide sequence ID" value="NZ_FNNO01000004.1"/>
</dbReference>
<evidence type="ECO:0000313" key="4">
    <source>
        <dbReference type="Proteomes" id="UP000198711"/>
    </source>
</evidence>
<evidence type="ECO:0000256" key="1">
    <source>
        <dbReference type="ARBA" id="ARBA00022729"/>
    </source>
</evidence>
<evidence type="ECO:0000259" key="2">
    <source>
        <dbReference type="Pfam" id="PF02638"/>
    </source>
</evidence>
<keyword evidence="3" id="KW-0449">Lipoprotein</keyword>
<dbReference type="Pfam" id="PF02638">
    <property type="entry name" value="GHL10"/>
    <property type="match status" value="1"/>
</dbReference>
<comment type="caution">
    <text evidence="3">The sequence shown here is derived from an EMBL/GenBank/DDBJ whole genome shotgun (WGS) entry which is preliminary data.</text>
</comment>
<dbReference type="Gene3D" id="3.20.20.80">
    <property type="entry name" value="Glycosidases"/>
    <property type="match status" value="1"/>
</dbReference>